<keyword evidence="3" id="KW-1003">Cell membrane</keyword>
<evidence type="ECO:0000256" key="1">
    <source>
        <dbReference type="ARBA" id="ARBA00004651"/>
    </source>
</evidence>
<dbReference type="InterPro" id="IPR000515">
    <property type="entry name" value="MetI-like"/>
</dbReference>
<evidence type="ECO:0000259" key="8">
    <source>
        <dbReference type="PROSITE" id="PS50928"/>
    </source>
</evidence>
<evidence type="ECO:0000313" key="9">
    <source>
        <dbReference type="EMBL" id="MDQ0584541.1"/>
    </source>
</evidence>
<evidence type="ECO:0000256" key="7">
    <source>
        <dbReference type="RuleBase" id="RU363032"/>
    </source>
</evidence>
<dbReference type="EMBL" id="JAUSWV010000002">
    <property type="protein sequence ID" value="MDQ0584541.1"/>
    <property type="molecule type" value="Genomic_DNA"/>
</dbReference>
<comment type="subcellular location">
    <subcellularLocation>
        <location evidence="1 7">Cell membrane</location>
        <topology evidence="1 7">Multi-pass membrane protein</topology>
    </subcellularLocation>
</comment>
<evidence type="ECO:0000256" key="4">
    <source>
        <dbReference type="ARBA" id="ARBA00022692"/>
    </source>
</evidence>
<evidence type="ECO:0000256" key="5">
    <source>
        <dbReference type="ARBA" id="ARBA00022989"/>
    </source>
</evidence>
<feature type="transmembrane region" description="Helical" evidence="7">
    <location>
        <begin position="294"/>
        <end position="316"/>
    </location>
</feature>
<evidence type="ECO:0000313" key="10">
    <source>
        <dbReference type="Proteomes" id="UP001230654"/>
    </source>
</evidence>
<keyword evidence="2 7" id="KW-0813">Transport</keyword>
<proteinExistence type="inferred from homology"/>
<dbReference type="Proteomes" id="UP001230654">
    <property type="component" value="Unassembled WGS sequence"/>
</dbReference>
<keyword evidence="10" id="KW-1185">Reference proteome</keyword>
<accession>A0ABU0NZH0</accession>
<feature type="transmembrane region" description="Helical" evidence="7">
    <location>
        <begin position="577"/>
        <end position="599"/>
    </location>
</feature>
<name>A0ABU0NZH0_STRRH</name>
<gene>
    <name evidence="9" type="ORF">QF030_006719</name>
</gene>
<reference evidence="9 10" key="1">
    <citation type="submission" date="2023-07" db="EMBL/GenBank/DDBJ databases">
        <title>Comparative genomics of wheat-associated soil bacteria to identify genetic determinants of phenazine resistance.</title>
        <authorList>
            <person name="Mouncey N."/>
        </authorList>
    </citation>
    <scope>NUCLEOTIDE SEQUENCE [LARGE SCALE GENOMIC DNA]</scope>
    <source>
        <strain evidence="9 10">B2I6</strain>
    </source>
</reference>
<comment type="caution">
    <text evidence="9">The sequence shown here is derived from an EMBL/GenBank/DDBJ whole genome shotgun (WGS) entry which is preliminary data.</text>
</comment>
<feature type="transmembrane region" description="Helical" evidence="7">
    <location>
        <begin position="346"/>
        <end position="367"/>
    </location>
</feature>
<feature type="transmembrane region" description="Helical" evidence="7">
    <location>
        <begin position="442"/>
        <end position="465"/>
    </location>
</feature>
<feature type="domain" description="ABC transmembrane type-1" evidence="8">
    <location>
        <begin position="89"/>
        <end position="310"/>
    </location>
</feature>
<evidence type="ECO:0000256" key="2">
    <source>
        <dbReference type="ARBA" id="ARBA00022448"/>
    </source>
</evidence>
<feature type="transmembrane region" description="Helical" evidence="7">
    <location>
        <begin position="93"/>
        <end position="114"/>
    </location>
</feature>
<keyword evidence="6 7" id="KW-0472">Membrane</keyword>
<dbReference type="Gene3D" id="1.10.3720.10">
    <property type="entry name" value="MetI-like"/>
    <property type="match status" value="2"/>
</dbReference>
<feature type="transmembrane region" description="Helical" evidence="7">
    <location>
        <begin position="471"/>
        <end position="491"/>
    </location>
</feature>
<dbReference type="InterPro" id="IPR035906">
    <property type="entry name" value="MetI-like_sf"/>
</dbReference>
<dbReference type="SUPFAM" id="SSF161098">
    <property type="entry name" value="MetI-like"/>
    <property type="match status" value="2"/>
</dbReference>
<dbReference type="PROSITE" id="PS50928">
    <property type="entry name" value="ABC_TM1"/>
    <property type="match status" value="2"/>
</dbReference>
<keyword evidence="5 7" id="KW-1133">Transmembrane helix</keyword>
<dbReference type="Pfam" id="PF00528">
    <property type="entry name" value="BPD_transp_1"/>
    <property type="match status" value="2"/>
</dbReference>
<feature type="transmembrane region" description="Helical" evidence="7">
    <location>
        <begin position="519"/>
        <end position="540"/>
    </location>
</feature>
<dbReference type="PANTHER" id="PTHR43744">
    <property type="entry name" value="ABC TRANSPORTER PERMEASE PROTEIN MG189-RELATED-RELATED"/>
    <property type="match status" value="1"/>
</dbReference>
<comment type="similarity">
    <text evidence="7">Belongs to the binding-protein-dependent transport system permease family.</text>
</comment>
<evidence type="ECO:0000256" key="3">
    <source>
        <dbReference type="ARBA" id="ARBA00022475"/>
    </source>
</evidence>
<keyword evidence="4 7" id="KW-0812">Transmembrane</keyword>
<feature type="transmembrane region" description="Helical" evidence="7">
    <location>
        <begin position="30"/>
        <end position="59"/>
    </location>
</feature>
<dbReference type="CDD" id="cd06261">
    <property type="entry name" value="TM_PBP2"/>
    <property type="match status" value="2"/>
</dbReference>
<dbReference type="PANTHER" id="PTHR43744:SF12">
    <property type="entry name" value="ABC TRANSPORTER PERMEASE PROTEIN MG189-RELATED"/>
    <property type="match status" value="1"/>
</dbReference>
<feature type="transmembrane region" description="Helical" evidence="7">
    <location>
        <begin position="411"/>
        <end position="433"/>
    </location>
</feature>
<sequence>MATLPALETPPAVVADVPVTRPRTGLRKYWHLYAAISPFYLLFLCFGLIPVGFSLYLSFHRWDGLGTMEWAGLSQYRYLVSDSEFWSSIGTTLVIWALATFPMIFLAMVTAVMLNSAVRFKNLYRVAYFLPNVTSVVAIAIIFGSVFSTNFGLANAFLQAIGLDQIAWLNTPWGIKIAIATLMTWQWTGYNAIIFLAGLQTVPGELYEAARMDGAGPVQTFFRITLPMMRPVLLFVLVVSTVTGLQSFSEPQVLLQNTSNDSTFSGGPGHAGRTMVLYFFQQTFDNNDFGYGAAVAWGIFLVVVLFSIITGGWCSAGAKNREARTMASTRETRRARRIDGSRRRGIGLHAALVVGVLLSAFPFYWAVIMSTHASSEIFSYPPELLPGTHFLENVRSLFDTIDFFGSMFNSLLVAGSVTFLVLFFDSLAAFVFAKFAFPGKRLLFVLLMFIFMVPAQLQAIPQFVIMAKLGWIGSMTALIVPAAANAFGIFWMRQYMKGAIHDELLDASRIDGANFLRQYWHVALPVVRPGLAFLGIFTFMGQWNDYAWPLIALTNPDNVTLQVALSQLNGTHGTTDYGMVMTGALLALVPLLIVFAIGARQMIGDLAKGAIK</sequence>
<protein>
    <submittedName>
        <fullName evidence="9">ABC-type glycerol-3-phosphate transport system permease component</fullName>
    </submittedName>
</protein>
<organism evidence="9 10">
    <name type="scientific">Streptomyces rishiriensis</name>
    <dbReference type="NCBI Taxonomy" id="68264"/>
    <lineage>
        <taxon>Bacteria</taxon>
        <taxon>Bacillati</taxon>
        <taxon>Actinomycetota</taxon>
        <taxon>Actinomycetes</taxon>
        <taxon>Kitasatosporales</taxon>
        <taxon>Streptomycetaceae</taxon>
        <taxon>Streptomyces</taxon>
    </lineage>
</organism>
<feature type="domain" description="ABC transmembrane type-1" evidence="8">
    <location>
        <begin position="407"/>
        <end position="598"/>
    </location>
</feature>
<evidence type="ECO:0000256" key="6">
    <source>
        <dbReference type="ARBA" id="ARBA00023136"/>
    </source>
</evidence>
<feature type="transmembrane region" description="Helical" evidence="7">
    <location>
        <begin position="126"/>
        <end position="147"/>
    </location>
</feature>